<accession>A0A9P0K7J3</accession>
<dbReference type="AlphaFoldDB" id="A0A9P0K7J3"/>
<dbReference type="EMBL" id="CAKOFQ010006755">
    <property type="protein sequence ID" value="CAH1968683.1"/>
    <property type="molecule type" value="Genomic_DNA"/>
</dbReference>
<reference evidence="1" key="1">
    <citation type="submission" date="2022-03" db="EMBL/GenBank/DDBJ databases">
        <authorList>
            <person name="Sayadi A."/>
        </authorList>
    </citation>
    <scope>NUCLEOTIDE SEQUENCE</scope>
</reference>
<organism evidence="1 2">
    <name type="scientific">Acanthoscelides obtectus</name>
    <name type="common">Bean weevil</name>
    <name type="synonym">Bruchus obtectus</name>
    <dbReference type="NCBI Taxonomy" id="200917"/>
    <lineage>
        <taxon>Eukaryota</taxon>
        <taxon>Metazoa</taxon>
        <taxon>Ecdysozoa</taxon>
        <taxon>Arthropoda</taxon>
        <taxon>Hexapoda</taxon>
        <taxon>Insecta</taxon>
        <taxon>Pterygota</taxon>
        <taxon>Neoptera</taxon>
        <taxon>Endopterygota</taxon>
        <taxon>Coleoptera</taxon>
        <taxon>Polyphaga</taxon>
        <taxon>Cucujiformia</taxon>
        <taxon>Chrysomeloidea</taxon>
        <taxon>Chrysomelidae</taxon>
        <taxon>Bruchinae</taxon>
        <taxon>Bruchini</taxon>
        <taxon>Acanthoscelides</taxon>
    </lineage>
</organism>
<evidence type="ECO:0000313" key="1">
    <source>
        <dbReference type="EMBL" id="CAH1968683.1"/>
    </source>
</evidence>
<keyword evidence="2" id="KW-1185">Reference proteome</keyword>
<sequence>MSSEKFNQLFDLLRIPLTKQNTKFRQSISPHERLTIFLSEYVEVFSQNEEDSSCFWQREQTTRHCLSTLE</sequence>
<proteinExistence type="predicted"/>
<comment type="caution">
    <text evidence="1">The sequence shown here is derived from an EMBL/GenBank/DDBJ whole genome shotgun (WGS) entry which is preliminary data.</text>
</comment>
<name>A0A9P0K7J3_ACAOB</name>
<evidence type="ECO:0000313" key="2">
    <source>
        <dbReference type="Proteomes" id="UP001152888"/>
    </source>
</evidence>
<protein>
    <submittedName>
        <fullName evidence="1">Uncharacterized protein</fullName>
    </submittedName>
</protein>
<gene>
    <name evidence="1" type="ORF">ACAOBT_LOCUS8000</name>
</gene>
<dbReference type="Proteomes" id="UP001152888">
    <property type="component" value="Unassembled WGS sequence"/>
</dbReference>